<protein>
    <submittedName>
        <fullName evidence="1">Type II toxin-antitoxin system VapC family toxin</fullName>
    </submittedName>
</protein>
<geneLocation type="plasmid" evidence="1 2">
    <name>unnamed1</name>
</geneLocation>
<dbReference type="CDD" id="cd09871">
    <property type="entry name" value="PIN_MtVapC28-VapC30-like"/>
    <property type="match status" value="1"/>
</dbReference>
<dbReference type="Proteomes" id="UP001234585">
    <property type="component" value="Plasmid unnamed1"/>
</dbReference>
<dbReference type="SUPFAM" id="SSF88723">
    <property type="entry name" value="PIN domain-like"/>
    <property type="match status" value="1"/>
</dbReference>
<dbReference type="InterPro" id="IPR002716">
    <property type="entry name" value="PIN_dom"/>
</dbReference>
<dbReference type="AlphaFoldDB" id="A0AA50DAI4"/>
<gene>
    <name evidence="1" type="ORF">Q9313_19255</name>
</gene>
<reference evidence="1 2" key="1">
    <citation type="submission" date="2023-08" db="EMBL/GenBank/DDBJ databases">
        <title>Pathogen: clinical or host-associated sample.</title>
        <authorList>
            <person name="Hergert J."/>
            <person name="Casey R."/>
            <person name="Wagner J."/>
            <person name="Young E.L."/>
            <person name="Oakeson K.F."/>
        </authorList>
    </citation>
    <scope>NUCLEOTIDE SEQUENCE [LARGE SCALE GENOMIC DNA]</scope>
    <source>
        <strain evidence="1 2">1760953</strain>
        <plasmid evidence="1 2">unnamed1</plasmid>
    </source>
</reference>
<keyword evidence="2" id="KW-1185">Reference proteome</keyword>
<evidence type="ECO:0000313" key="1">
    <source>
        <dbReference type="EMBL" id="WLS00211.1"/>
    </source>
</evidence>
<name>A0AA50DAI4_9HYPH</name>
<dbReference type="Gene3D" id="3.40.50.1010">
    <property type="entry name" value="5'-nuclease"/>
    <property type="match status" value="1"/>
</dbReference>
<keyword evidence="1" id="KW-0614">Plasmid</keyword>
<accession>A0AA50DAI4</accession>
<sequence>MFIDASAIVAVMTREPGWEDIVERLDASETSFSVSSLARFEAVLALARKQPSSPDKRQAIASARDAVANFLSEIRASELTVTPRIGELALDAATTYGKTAGHPAALNFGDCFAYACAKALGVPLAYNGDDFAQTDLA</sequence>
<organism evidence="1 2">
    <name type="scientific">Shinella sumterensis</name>
    <dbReference type="NCBI Taxonomy" id="1967501"/>
    <lineage>
        <taxon>Bacteria</taxon>
        <taxon>Pseudomonadati</taxon>
        <taxon>Pseudomonadota</taxon>
        <taxon>Alphaproteobacteria</taxon>
        <taxon>Hyphomicrobiales</taxon>
        <taxon>Rhizobiaceae</taxon>
        <taxon>Shinella</taxon>
    </lineage>
</organism>
<proteinExistence type="predicted"/>
<evidence type="ECO:0000313" key="2">
    <source>
        <dbReference type="Proteomes" id="UP001234585"/>
    </source>
</evidence>
<dbReference type="EMBL" id="CP132303">
    <property type="protein sequence ID" value="WLS00211.1"/>
    <property type="molecule type" value="Genomic_DNA"/>
</dbReference>
<dbReference type="Pfam" id="PF01850">
    <property type="entry name" value="PIN"/>
    <property type="match status" value="1"/>
</dbReference>
<dbReference type="RefSeq" id="WP_134646554.1">
    <property type="nucleotide sequence ID" value="NZ_CP132303.1"/>
</dbReference>
<dbReference type="InterPro" id="IPR029060">
    <property type="entry name" value="PIN-like_dom_sf"/>
</dbReference>